<keyword evidence="2 5" id="KW-0238">DNA-binding</keyword>
<evidence type="ECO:0000256" key="6">
    <source>
        <dbReference type="SAM" id="MobiDB-lite"/>
    </source>
</evidence>
<gene>
    <name evidence="9" type="primary">LOC101510032</name>
</gene>
<dbReference type="Pfam" id="PF03479">
    <property type="entry name" value="PCC"/>
    <property type="match status" value="1"/>
</dbReference>
<dbReference type="PaxDb" id="3827-XP_004514977.1"/>
<evidence type="ECO:0000259" key="7">
    <source>
        <dbReference type="PROSITE" id="PS51742"/>
    </source>
</evidence>
<sequence>MEEREIFGSGHVVKVNEVPQGFNLGQNSLNFSGSTGEFPVPSPASVPAAGGTEVVKKKRGRPRKSESGSKPALSPMPISASIPLTGDFSCWNNGGGKSFEGTKKPFKLNDFDEDDGTQTFGSHFKTHVLTVNSGEDVLMKIMSLSQREYHAISILSANGTISNVTLRQSEACGGTSTYEGMFEILSLCGSFVPTENGLTKSRVGRMSVSLAGPDGSVLGGGLAGLLVAAGPVQVVVGSFLPEQPKQKRQRLDHTSPTSLLISSHVNNPVSVEELKTDLGGMKPFMTPAGFEVNNNFASFGNGQGSGNSSSADDENV</sequence>
<dbReference type="Gene3D" id="3.30.1330.80">
    <property type="entry name" value="Hypothetical protein, similar to alpha- acetolactate decarboxylase, domain 2"/>
    <property type="match status" value="1"/>
</dbReference>
<keyword evidence="3 5" id="KW-0804">Transcription</keyword>
<dbReference type="Proteomes" id="UP000087171">
    <property type="component" value="Unplaced"/>
</dbReference>
<dbReference type="PROSITE" id="PS51742">
    <property type="entry name" value="PPC"/>
    <property type="match status" value="1"/>
</dbReference>
<dbReference type="InterPro" id="IPR039605">
    <property type="entry name" value="AHL"/>
</dbReference>
<dbReference type="PANTHER" id="PTHR31500:SF18">
    <property type="entry name" value="AT-HOOK MOTIF NUCLEAR-LOCALIZED PROTEIN 3"/>
    <property type="match status" value="1"/>
</dbReference>
<dbReference type="GO" id="GO:0005634">
    <property type="term" value="C:nucleus"/>
    <property type="evidence" value="ECO:0007669"/>
    <property type="project" value="UniProtKB-SubCell"/>
</dbReference>
<dbReference type="eggNOG" id="ENOG502QTAR">
    <property type="taxonomic scope" value="Eukaryota"/>
</dbReference>
<evidence type="ECO:0000256" key="5">
    <source>
        <dbReference type="RuleBase" id="RU367031"/>
    </source>
</evidence>
<dbReference type="SUPFAM" id="SSF117856">
    <property type="entry name" value="AF0104/ALDC/Ptd012-like"/>
    <property type="match status" value="1"/>
</dbReference>
<accession>A0A1S2Z4J9</accession>
<dbReference type="GeneID" id="101510032"/>
<evidence type="ECO:0000256" key="1">
    <source>
        <dbReference type="ARBA" id="ARBA00023015"/>
    </source>
</evidence>
<comment type="function">
    <text evidence="5">Transcription factor that specifically binds AT-rich DNA sequences related to the nuclear matrix attachment regions (MARs).</text>
</comment>
<dbReference type="RefSeq" id="XP_004514977.1">
    <property type="nucleotide sequence ID" value="XM_004514920.2"/>
</dbReference>
<evidence type="ECO:0000256" key="4">
    <source>
        <dbReference type="ARBA" id="ARBA00023242"/>
    </source>
</evidence>
<proteinExistence type="predicted"/>
<reference evidence="9" key="1">
    <citation type="submission" date="2025-08" db="UniProtKB">
        <authorList>
            <consortium name="RefSeq"/>
        </authorList>
    </citation>
    <scope>IDENTIFICATION</scope>
    <source>
        <tissue evidence="9">Etiolated seedlings</tissue>
    </source>
</reference>
<feature type="domain" description="PPC" evidence="7">
    <location>
        <begin position="120"/>
        <end position="263"/>
    </location>
</feature>
<dbReference type="CDD" id="cd11378">
    <property type="entry name" value="DUF296"/>
    <property type="match status" value="1"/>
</dbReference>
<comment type="domain">
    <text evidence="5">The PPC domain mediates interactions between AHL proteins.</text>
</comment>
<feature type="compositionally biased region" description="Polar residues" evidence="6">
    <location>
        <begin position="24"/>
        <end position="35"/>
    </location>
</feature>
<evidence type="ECO:0000313" key="8">
    <source>
        <dbReference type="Proteomes" id="UP000087171"/>
    </source>
</evidence>
<dbReference type="KEGG" id="cam:101510032"/>
<evidence type="ECO:0000313" key="9">
    <source>
        <dbReference type="RefSeq" id="XP_004514977.1"/>
    </source>
</evidence>
<name>A0A1S2Z4J9_CICAR</name>
<keyword evidence="4 5" id="KW-0539">Nucleus</keyword>
<dbReference type="InterPro" id="IPR005175">
    <property type="entry name" value="PPC_dom"/>
</dbReference>
<keyword evidence="1 5" id="KW-0805">Transcription regulation</keyword>
<dbReference type="PANTHER" id="PTHR31500">
    <property type="entry name" value="AT-HOOK MOTIF NUCLEAR-LOCALIZED PROTEIN 9"/>
    <property type="match status" value="1"/>
</dbReference>
<keyword evidence="8" id="KW-1185">Reference proteome</keyword>
<evidence type="ECO:0000256" key="2">
    <source>
        <dbReference type="ARBA" id="ARBA00023125"/>
    </source>
</evidence>
<dbReference type="AlphaFoldDB" id="A0A1S2Z4J9"/>
<organism evidence="8 9">
    <name type="scientific">Cicer arietinum</name>
    <name type="common">Chickpea</name>
    <name type="synonym">Garbanzo</name>
    <dbReference type="NCBI Taxonomy" id="3827"/>
    <lineage>
        <taxon>Eukaryota</taxon>
        <taxon>Viridiplantae</taxon>
        <taxon>Streptophyta</taxon>
        <taxon>Embryophyta</taxon>
        <taxon>Tracheophyta</taxon>
        <taxon>Spermatophyta</taxon>
        <taxon>Magnoliopsida</taxon>
        <taxon>eudicotyledons</taxon>
        <taxon>Gunneridae</taxon>
        <taxon>Pentapetalae</taxon>
        <taxon>rosids</taxon>
        <taxon>fabids</taxon>
        <taxon>Fabales</taxon>
        <taxon>Fabaceae</taxon>
        <taxon>Papilionoideae</taxon>
        <taxon>50 kb inversion clade</taxon>
        <taxon>NPAAA clade</taxon>
        <taxon>Hologalegina</taxon>
        <taxon>IRL clade</taxon>
        <taxon>Cicereae</taxon>
        <taxon>Cicer</taxon>
    </lineage>
</organism>
<dbReference type="OrthoDB" id="2014829at2759"/>
<feature type="region of interest" description="Disordered" evidence="6">
    <location>
        <begin position="24"/>
        <end position="79"/>
    </location>
</feature>
<evidence type="ECO:0000256" key="3">
    <source>
        <dbReference type="ARBA" id="ARBA00023163"/>
    </source>
</evidence>
<comment type="subcellular location">
    <subcellularLocation>
        <location evidence="5">Nucleus</location>
    </subcellularLocation>
</comment>
<protein>
    <recommendedName>
        <fullName evidence="5">AT-hook motif nuclear-localized protein</fullName>
    </recommendedName>
</protein>
<dbReference type="STRING" id="3827.A0A1S2Z4J9"/>
<dbReference type="GO" id="GO:0003680">
    <property type="term" value="F:minor groove of adenine-thymine-rich DNA binding"/>
    <property type="evidence" value="ECO:0007669"/>
    <property type="project" value="UniProtKB-UniRule"/>
</dbReference>